<feature type="domain" description="PucR C-terminal helix-turn-helix" evidence="2">
    <location>
        <begin position="502"/>
        <end position="559"/>
    </location>
</feature>
<keyword evidence="5" id="KW-1185">Reference proteome</keyword>
<dbReference type="InterPro" id="IPR025736">
    <property type="entry name" value="PucR_C-HTH_dom"/>
</dbReference>
<name>A0A919GGL0_9ACTN</name>
<dbReference type="Proteomes" id="UP000603708">
    <property type="component" value="Unassembled WGS sequence"/>
</dbReference>
<evidence type="ECO:0000259" key="3">
    <source>
        <dbReference type="Pfam" id="PF17853"/>
    </source>
</evidence>
<comment type="similarity">
    <text evidence="1">Belongs to the CdaR family.</text>
</comment>
<evidence type="ECO:0000313" key="4">
    <source>
        <dbReference type="EMBL" id="GHH83688.1"/>
    </source>
</evidence>
<dbReference type="InterPro" id="IPR041522">
    <property type="entry name" value="CdaR_GGDEF"/>
</dbReference>
<dbReference type="Gene3D" id="1.10.10.2840">
    <property type="entry name" value="PucR C-terminal helix-turn-helix domain"/>
    <property type="match status" value="1"/>
</dbReference>
<sequence>MTATSGTAGGPQAHAGDRGHLANLHSLFVLSTIMNDEPDENAVLERALASVAALGPCRAEAAFLMDGRLPVRTPGTPRPTAPGLDGQVRRLRGREGPISVPGSDWGWAFVLGTGDGTVGYLVCSAPVPPGDDDRYVLRILAQQTAAALANVAARRRAHGHAVELARLGERRAAANARLAASVADLEHERAVHEALGAATANGAAVAGIAEAVHRLTGRAVAVEDRFGNLRAWAGPGRPEPYPKPEPAQHEEFLQAVARELRPVRDGGRLVALARHRGEVLGAVALTDAGARAGAREEFTLDRACAALALELAHQRDLAEVELRLRRNLVDDLIDGTDADSAYARAAAIGHDLHGPHHLAAVRWSGRGADEGFLQAVGRAAAGLRMRPLLAGRADTAVLVLRGGPPGRALHEAVARELGSTAGAVGVGGRCDTPAEIPRSFQEALRALEVRRSSRSPDGTTAFDELGLYRILGPGAGDHEVDRFVREWLGPLLDYDGAHHSELVQTLFQYFECGGGYDATAAALAIHRSTLRYRLQRIREISGSDLGDVDSRLNLHVATRVWKVLDGPA</sequence>
<proteinExistence type="inferred from homology"/>
<dbReference type="PANTHER" id="PTHR33744">
    <property type="entry name" value="CARBOHYDRATE DIACID REGULATOR"/>
    <property type="match status" value="1"/>
</dbReference>
<feature type="domain" description="CdaR GGDEF-like" evidence="3">
    <location>
        <begin position="337"/>
        <end position="449"/>
    </location>
</feature>
<dbReference type="Pfam" id="PF17853">
    <property type="entry name" value="GGDEF_2"/>
    <property type="match status" value="1"/>
</dbReference>
<dbReference type="PANTHER" id="PTHR33744:SF7">
    <property type="entry name" value="PUCR FAMILY TRANSCRIPTIONAL REGULATOR"/>
    <property type="match status" value="1"/>
</dbReference>
<accession>A0A919GGL0</accession>
<evidence type="ECO:0000259" key="2">
    <source>
        <dbReference type="Pfam" id="PF13556"/>
    </source>
</evidence>
<organism evidence="4 5">
    <name type="scientific">Streptomyces sulfonofaciens</name>
    <dbReference type="NCBI Taxonomy" id="68272"/>
    <lineage>
        <taxon>Bacteria</taxon>
        <taxon>Bacillati</taxon>
        <taxon>Actinomycetota</taxon>
        <taxon>Actinomycetes</taxon>
        <taxon>Kitasatosporales</taxon>
        <taxon>Streptomycetaceae</taxon>
        <taxon>Streptomyces</taxon>
    </lineage>
</organism>
<evidence type="ECO:0000313" key="5">
    <source>
        <dbReference type="Proteomes" id="UP000603708"/>
    </source>
</evidence>
<dbReference type="AlphaFoldDB" id="A0A919GGL0"/>
<dbReference type="RefSeq" id="WP_189935095.1">
    <property type="nucleotide sequence ID" value="NZ_BNCD01000014.1"/>
</dbReference>
<protein>
    <recommendedName>
        <fullName evidence="6">Transcriptional regulator</fullName>
    </recommendedName>
</protein>
<gene>
    <name evidence="4" type="ORF">GCM10018793_46390</name>
</gene>
<reference evidence="4" key="1">
    <citation type="journal article" date="2014" name="Int. J. Syst. Evol. Microbiol.">
        <title>Complete genome sequence of Corynebacterium casei LMG S-19264T (=DSM 44701T), isolated from a smear-ripened cheese.</title>
        <authorList>
            <consortium name="US DOE Joint Genome Institute (JGI-PGF)"/>
            <person name="Walter F."/>
            <person name="Albersmeier A."/>
            <person name="Kalinowski J."/>
            <person name="Ruckert C."/>
        </authorList>
    </citation>
    <scope>NUCLEOTIDE SEQUENCE</scope>
    <source>
        <strain evidence="4">JCM 5069</strain>
    </source>
</reference>
<reference evidence="4" key="2">
    <citation type="submission" date="2020-09" db="EMBL/GenBank/DDBJ databases">
        <authorList>
            <person name="Sun Q."/>
            <person name="Ohkuma M."/>
        </authorList>
    </citation>
    <scope>NUCLEOTIDE SEQUENCE</scope>
    <source>
        <strain evidence="4">JCM 5069</strain>
    </source>
</reference>
<evidence type="ECO:0000256" key="1">
    <source>
        <dbReference type="ARBA" id="ARBA00006754"/>
    </source>
</evidence>
<dbReference type="InterPro" id="IPR051448">
    <property type="entry name" value="CdaR-like_regulators"/>
</dbReference>
<evidence type="ECO:0008006" key="6">
    <source>
        <dbReference type="Google" id="ProtNLM"/>
    </source>
</evidence>
<dbReference type="EMBL" id="BNCD01000014">
    <property type="protein sequence ID" value="GHH83688.1"/>
    <property type="molecule type" value="Genomic_DNA"/>
</dbReference>
<comment type="caution">
    <text evidence="4">The sequence shown here is derived from an EMBL/GenBank/DDBJ whole genome shotgun (WGS) entry which is preliminary data.</text>
</comment>
<dbReference type="InterPro" id="IPR042070">
    <property type="entry name" value="PucR_C-HTH_sf"/>
</dbReference>
<dbReference type="Pfam" id="PF13556">
    <property type="entry name" value="HTH_30"/>
    <property type="match status" value="1"/>
</dbReference>